<proteinExistence type="predicted"/>
<dbReference type="GO" id="GO:0031123">
    <property type="term" value="P:RNA 3'-end processing"/>
    <property type="evidence" value="ECO:0007669"/>
    <property type="project" value="InterPro"/>
</dbReference>
<sequence>MEENEEIKNKLIEKEFKFTLEELHFKKLEKFLHDIFKRAINLNKNKNNGELNIKEILELKNKIRSVIGNLFYENFELNDPLLFRIDLVENKEKIKRFIKLFSYPVAMNEVQRTLRTFLFSHLFGNIFIKILKGDEKKIKKIWDNNFKPFIPILYSDDRKGMEVALDKFVKQKIEGINLLELKEEISEEIKNELIELWENKNEDDDGGGYKELKQLFVKHNGARYNLLILFPFKRRGAVVVYGEEKRMSPLLYIDNEELDNWIISTYYLIFGGKDFLNLEQRSTLANILIQVKYVDKNIKEKSNPTEWSAVRSMIMGSVDKMSSKNLSYNPAEANILLNMLGKLINLIKNIEIKFIEILNVLKEEFDSLSLLNNPNEVIPILNKKENKKFICELHRETINYLININDEFKDKIENESEPHLKIIGHLISDEEIDKLLYLKAAIIYYDDIITKFQKLKSKIYENFNDEIEKILSIKTHKLIERMIKEKNPLKIVFPLWINQINEYIKETTIVKKSDSSSNTGGESSGPKEFSRRSSMRDEINVEQCYSESSNAPRILHATQSLNDARTTPQSSMSAKYSREYTSILREQNLTKEKKSYRHSIMIPIERTNKESTEQSENFLRRQQQKLYKLRGESLRKFGQTNTPQGLDEQQRRARQHASLPPMGRQNQYPQENIPHQLPFELIIDRYPPQLVRSIDKTKQLDIWTVSDSGIYHKRHEFPQESSFGFSPFPVHGPFMAEELMLEQESKIIQRQESKVSGCYDSANQYYSGNVNGQTVGMSSSNIMNILLPEMQFSLYQQFLLNKKGSQKAIEAELRISLSFLDSRTKQLETQSVDLFRNSGQNIGEMKRIILGCIGSNAMSFKNYFLESLESNSDAMLKNLLNWEGKECEDKEEQKITFLEQRVLLQNEHKNFFENNKIILLEIPGIKTRLEELIPNFKLKYFIKSNIFNNNFELNEHFYSIIFGENKNNFLQNILGIKYFICGKNINNEIKNLKEEKEAEKNLVKKLEGIWAEIRPKISSKYDSIFEMEVEELEKEEKEILIYLKEEVNKIYFLIKNKKIIEWIDDENDEEKSFIKFNEWLNDLMFNEFKKLILEKDFGKVLKNEKAKEHLNYLFGSTDCVNEIIKILESLEIDEEEKENSEKISMRENNELIKFQENTQEEIIKNNNLMKDEFVNKLFFGNEEEETLDYKLTNKLKLDKWNEDNKQMSRLLITNIVNIKIIEDYSKIEGIFLLVTEEDDKINLINNYLLGNYLCNENERNKYYRSSQKMMQLFNVSNNVSKERYKILFVILRLWCKKNSIFGNNFGFLNNNALIVLTYYLINKNQNLSVRKILEEFHKIFKEEFLIKILEEEKNEIIWDFEKEKEFRQMESLNEKNENPGWTILTLGFPKYNSLIKINKSTAKIIKFVNKLGFDKLKSLKKEILEGCDEEILNKKWLDWLGNEKLFSSLYEHFLLINCSYLPSSLHGYKFCEFVETQLRIELMENIEKVDELEYCHVKPLKLLNYKECPKEMGKKLKGWICTSWLIGIKLKNILEINSEELDKEIKKVKENLKNNYLNEIKNILSAPLEEDFIIGIKYIKKDNLPNW</sequence>
<evidence type="ECO:0000313" key="6">
    <source>
        <dbReference type="Proteomes" id="UP000887560"/>
    </source>
</evidence>
<dbReference type="WBParaSite" id="scf7180000424827.g14100">
    <property type="protein sequence ID" value="scf7180000424827.g14100"/>
    <property type="gene ID" value="scf7180000424827.g14100"/>
</dbReference>
<dbReference type="SUPFAM" id="SSF81631">
    <property type="entry name" value="PAP/OAS1 substrate-binding domain"/>
    <property type="match status" value="1"/>
</dbReference>
<evidence type="ECO:0000256" key="2">
    <source>
        <dbReference type="ARBA" id="ARBA00022741"/>
    </source>
</evidence>
<feature type="region of interest" description="Disordered" evidence="5">
    <location>
        <begin position="636"/>
        <end position="668"/>
    </location>
</feature>
<feature type="coiled-coil region" evidence="4">
    <location>
        <begin position="982"/>
        <end position="1009"/>
    </location>
</feature>
<evidence type="ECO:0000256" key="1">
    <source>
        <dbReference type="ARBA" id="ARBA00022679"/>
    </source>
</evidence>
<dbReference type="GO" id="GO:0005524">
    <property type="term" value="F:ATP binding"/>
    <property type="evidence" value="ECO:0007669"/>
    <property type="project" value="UniProtKB-KW"/>
</dbReference>
<dbReference type="Gene3D" id="1.10.1410.10">
    <property type="match status" value="1"/>
</dbReference>
<name>A0A915PH86_9BILA</name>
<dbReference type="GO" id="GO:1990817">
    <property type="term" value="F:poly(A) RNA polymerase activity"/>
    <property type="evidence" value="ECO:0007669"/>
    <property type="project" value="TreeGrafter"/>
</dbReference>
<keyword evidence="4" id="KW-0175">Coiled coil</keyword>
<reference evidence="7" key="1">
    <citation type="submission" date="2022-11" db="UniProtKB">
        <authorList>
            <consortium name="WormBaseParasite"/>
        </authorList>
    </citation>
    <scope>IDENTIFICATION</scope>
</reference>
<keyword evidence="1" id="KW-0808">Transferase</keyword>
<feature type="coiled-coil region" evidence="4">
    <location>
        <begin position="1531"/>
        <end position="1558"/>
    </location>
</feature>
<dbReference type="GO" id="GO:0003723">
    <property type="term" value="F:RNA binding"/>
    <property type="evidence" value="ECO:0007669"/>
    <property type="project" value="InterPro"/>
</dbReference>
<evidence type="ECO:0000256" key="4">
    <source>
        <dbReference type="SAM" id="Coils"/>
    </source>
</evidence>
<organism evidence="6 7">
    <name type="scientific">Meloidogyne floridensis</name>
    <dbReference type="NCBI Taxonomy" id="298350"/>
    <lineage>
        <taxon>Eukaryota</taxon>
        <taxon>Metazoa</taxon>
        <taxon>Ecdysozoa</taxon>
        <taxon>Nematoda</taxon>
        <taxon>Chromadorea</taxon>
        <taxon>Rhabditida</taxon>
        <taxon>Tylenchina</taxon>
        <taxon>Tylenchomorpha</taxon>
        <taxon>Tylenchoidea</taxon>
        <taxon>Meloidogynidae</taxon>
        <taxon>Meloidogyninae</taxon>
        <taxon>Meloidogyne</taxon>
    </lineage>
</organism>
<evidence type="ECO:0000256" key="3">
    <source>
        <dbReference type="ARBA" id="ARBA00022840"/>
    </source>
</evidence>
<keyword evidence="3" id="KW-0067">ATP-binding</keyword>
<keyword evidence="6" id="KW-1185">Reference proteome</keyword>
<accession>A0A915PH86</accession>
<dbReference type="PANTHER" id="PTHR10682">
    <property type="entry name" value="POLY A POLYMERASE"/>
    <property type="match status" value="1"/>
</dbReference>
<keyword evidence="2" id="KW-0547">Nucleotide-binding</keyword>
<dbReference type="InterPro" id="IPR011068">
    <property type="entry name" value="NuclTrfase_I-like_C"/>
</dbReference>
<evidence type="ECO:0000313" key="7">
    <source>
        <dbReference type="WBParaSite" id="scf7180000424827.g14100"/>
    </source>
</evidence>
<evidence type="ECO:0000256" key="5">
    <source>
        <dbReference type="SAM" id="MobiDB-lite"/>
    </source>
</evidence>
<feature type="region of interest" description="Disordered" evidence="5">
    <location>
        <begin position="511"/>
        <end position="534"/>
    </location>
</feature>
<dbReference type="Proteomes" id="UP000887560">
    <property type="component" value="Unplaced"/>
</dbReference>
<dbReference type="PANTHER" id="PTHR10682:SF10">
    <property type="entry name" value="POLYNUCLEOTIDE ADENYLYLTRANSFERASE"/>
    <property type="match status" value="1"/>
</dbReference>
<dbReference type="SUPFAM" id="SSF55003">
    <property type="entry name" value="PAP/Archaeal CCA-adding enzyme, C-terminal domain"/>
    <property type="match status" value="1"/>
</dbReference>
<dbReference type="GO" id="GO:0005634">
    <property type="term" value="C:nucleus"/>
    <property type="evidence" value="ECO:0007669"/>
    <property type="project" value="TreeGrafter"/>
</dbReference>
<protein>
    <submittedName>
        <fullName evidence="7">Polynucleotide adenylyltransferase</fullName>
    </submittedName>
</protein>